<dbReference type="InterPro" id="IPR010930">
    <property type="entry name" value="Flg_bb/hook_C_dom"/>
</dbReference>
<reference evidence="10 11" key="1">
    <citation type="submission" date="2022-09" db="EMBL/GenBank/DDBJ databases">
        <title>Draft genome of isolate Be4.</title>
        <authorList>
            <person name="Sanchez-Castro I."/>
            <person name="Martinez-Rodriguez P."/>
            <person name="Descostes M."/>
            <person name="Merroun M."/>
        </authorList>
    </citation>
    <scope>NUCLEOTIDE SEQUENCE [LARGE SCALE GENOMIC DNA]</scope>
    <source>
        <strain evidence="10 11">Be4</strain>
    </source>
</reference>
<dbReference type="InterPro" id="IPR019776">
    <property type="entry name" value="Flagellar_basal_body_rod_CS"/>
</dbReference>
<evidence type="ECO:0000256" key="5">
    <source>
        <dbReference type="ARBA" id="ARBA00022525"/>
    </source>
</evidence>
<protein>
    <recommendedName>
        <fullName evidence="4">Flagellar hook-associated protein 1</fullName>
    </recommendedName>
</protein>
<dbReference type="PANTHER" id="PTHR30033">
    <property type="entry name" value="FLAGELLAR HOOK-ASSOCIATED PROTEIN 1"/>
    <property type="match status" value="1"/>
</dbReference>
<keyword evidence="6" id="KW-0975">Bacterial flagellum</keyword>
<dbReference type="InterPro" id="IPR002371">
    <property type="entry name" value="FlgK"/>
</dbReference>
<keyword evidence="10" id="KW-0966">Cell projection</keyword>
<feature type="domain" description="Flagellar hook-associated protein FlgK helical" evidence="9">
    <location>
        <begin position="91"/>
        <end position="327"/>
    </location>
</feature>
<evidence type="ECO:0000256" key="6">
    <source>
        <dbReference type="ARBA" id="ARBA00023143"/>
    </source>
</evidence>
<evidence type="ECO:0000259" key="8">
    <source>
        <dbReference type="Pfam" id="PF06429"/>
    </source>
</evidence>
<dbReference type="Pfam" id="PF22638">
    <property type="entry name" value="FlgK_D1"/>
    <property type="match status" value="1"/>
</dbReference>
<sequence>MSLLNVGSGALMANQIALQTIGNNIANANTLGYSRQGVTMKDNTGQNMGSGYIGNGVSVATILRNYSDLLSRQSTTAGSVQAADVARASSLAKLQEVFAGGESGLGASVNDMLNAFSAVVNAPSDTTARNVVLTRMSELSSRFKSASASLDEQDYSNKQQVQNDVTLVNSLAGQIAALNNQISRSVATGHTPNDLLDKRDQLVRDINQYVQTTQIEGGDGSLNLFVGGSQALVLGANASQLSVSESAQFPGSGQLSLYFSQPGGEPVELTSRMIGGGEIAGLLKFNNEDLVEGRNLLGRMAQVISTSLNAQQRLGLTLDGKAGNPLFSQITEMPGYTKNPNITASVSFVDTKSTANPKPVLDGSAYVASDYQVIFGDNGAVNLVRMSDGLTRSFADVDALAAETVDGLQFNVSPGGAKNDSILFKPFSTAADKMQALVLSPKDLAVSNAVSASINADNGGSLQLGGLKVTGAGIPDATSAGVKIDFAVDPATSVITYTTNTGATGTYVSGQPIKIDGWEITLTGTPHAGDSVTVANSLSPGLGDAWTRDAGNASAFLELRDAKVFDGGTSLSDGFSTLIAQVGTRTQSAKLAADLSGTIARNLEADRTSVSGVNLDEEAAKLLQYQQAYQASAKMLQIAQSIFDSLIATVAR</sequence>
<dbReference type="Pfam" id="PF06429">
    <property type="entry name" value="Flg_bbr_C"/>
    <property type="match status" value="1"/>
</dbReference>
<dbReference type="PANTHER" id="PTHR30033:SF1">
    <property type="entry name" value="FLAGELLAR HOOK-ASSOCIATED PROTEIN 1"/>
    <property type="match status" value="1"/>
</dbReference>
<organism evidence="10 11">
    <name type="scientific">Acidovorax bellezanensis</name>
    <dbReference type="NCBI Taxonomy" id="2976702"/>
    <lineage>
        <taxon>Bacteria</taxon>
        <taxon>Pseudomonadati</taxon>
        <taxon>Pseudomonadota</taxon>
        <taxon>Betaproteobacteria</taxon>
        <taxon>Burkholderiales</taxon>
        <taxon>Comamonadaceae</taxon>
        <taxon>Acidovorax</taxon>
    </lineage>
</organism>
<feature type="domain" description="Flagellar basal-body/hook protein C-terminal" evidence="8">
    <location>
        <begin position="610"/>
        <end position="647"/>
    </location>
</feature>
<dbReference type="SUPFAM" id="SSF64518">
    <property type="entry name" value="Phase 1 flagellin"/>
    <property type="match status" value="2"/>
</dbReference>
<keyword evidence="11" id="KW-1185">Reference proteome</keyword>
<keyword evidence="10" id="KW-0969">Cilium</keyword>
<comment type="subcellular location">
    <subcellularLocation>
        <location evidence="1">Bacterial flagellum</location>
    </subcellularLocation>
    <subcellularLocation>
        <location evidence="2">Secreted</location>
    </subcellularLocation>
</comment>
<evidence type="ECO:0000259" key="9">
    <source>
        <dbReference type="Pfam" id="PF22638"/>
    </source>
</evidence>
<dbReference type="EMBL" id="JAODYH010000010">
    <property type="protein sequence ID" value="MCT9812595.1"/>
    <property type="molecule type" value="Genomic_DNA"/>
</dbReference>
<dbReference type="InterPro" id="IPR053927">
    <property type="entry name" value="FlgK_helical"/>
</dbReference>
<comment type="caution">
    <text evidence="10">The sequence shown here is derived from an EMBL/GenBank/DDBJ whole genome shotgun (WGS) entry which is preliminary data.</text>
</comment>
<comment type="similarity">
    <text evidence="3">Belongs to the flagella basal body rod proteins family.</text>
</comment>
<keyword evidence="5" id="KW-0964">Secreted</keyword>
<evidence type="ECO:0000256" key="2">
    <source>
        <dbReference type="ARBA" id="ARBA00004613"/>
    </source>
</evidence>
<evidence type="ECO:0000256" key="1">
    <source>
        <dbReference type="ARBA" id="ARBA00004365"/>
    </source>
</evidence>
<accession>A0ABT2PQ51</accession>
<proteinExistence type="inferred from homology"/>
<dbReference type="Pfam" id="PF00460">
    <property type="entry name" value="Flg_bb_rod"/>
    <property type="match status" value="1"/>
</dbReference>
<keyword evidence="10" id="KW-0282">Flagellum</keyword>
<dbReference type="NCBIfam" id="TIGR02492">
    <property type="entry name" value="flgK_ends"/>
    <property type="match status" value="1"/>
</dbReference>
<dbReference type="PRINTS" id="PR01005">
    <property type="entry name" value="FLGHOOKAP1"/>
</dbReference>
<dbReference type="PROSITE" id="PS00588">
    <property type="entry name" value="FLAGELLA_BB_ROD"/>
    <property type="match status" value="1"/>
</dbReference>
<dbReference type="Proteomes" id="UP001525968">
    <property type="component" value="Unassembled WGS sequence"/>
</dbReference>
<evidence type="ECO:0000256" key="4">
    <source>
        <dbReference type="ARBA" id="ARBA00016244"/>
    </source>
</evidence>
<evidence type="ECO:0000259" key="7">
    <source>
        <dbReference type="Pfam" id="PF00460"/>
    </source>
</evidence>
<evidence type="ECO:0000313" key="10">
    <source>
        <dbReference type="EMBL" id="MCT9812595.1"/>
    </source>
</evidence>
<dbReference type="RefSeq" id="WP_261501838.1">
    <property type="nucleotide sequence ID" value="NZ_JAODYH010000010.1"/>
</dbReference>
<evidence type="ECO:0000313" key="11">
    <source>
        <dbReference type="Proteomes" id="UP001525968"/>
    </source>
</evidence>
<name>A0ABT2PQ51_9BURK</name>
<evidence type="ECO:0000256" key="3">
    <source>
        <dbReference type="ARBA" id="ARBA00009677"/>
    </source>
</evidence>
<gene>
    <name evidence="10" type="primary">flgK</name>
    <name evidence="10" type="ORF">N0K08_18345</name>
</gene>
<feature type="domain" description="Flagellar basal body rod protein N-terminal" evidence="7">
    <location>
        <begin position="4"/>
        <end position="33"/>
    </location>
</feature>
<dbReference type="InterPro" id="IPR001444">
    <property type="entry name" value="Flag_bb_rod_N"/>
</dbReference>